<dbReference type="GO" id="GO:0030420">
    <property type="term" value="P:establishment of competence for transformation"/>
    <property type="evidence" value="ECO:0007669"/>
    <property type="project" value="UniProtKB-KW"/>
</dbReference>
<keyword evidence="3" id="KW-0812">Transmembrane</keyword>
<evidence type="ECO:0000256" key="3">
    <source>
        <dbReference type="SAM" id="Phobius"/>
    </source>
</evidence>
<dbReference type="InterPro" id="IPR012902">
    <property type="entry name" value="N_methyl_site"/>
</dbReference>
<keyword evidence="2" id="KW-0178">Competence</keyword>
<comment type="subcellular location">
    <subcellularLocation>
        <location evidence="1">Cell surface</location>
    </subcellularLocation>
</comment>
<reference evidence="4 5" key="1">
    <citation type="submission" date="2018-06" db="EMBL/GenBank/DDBJ databases">
        <title>Paenibacillus imtechensis sp. nov.</title>
        <authorList>
            <person name="Pinnaka A.K."/>
            <person name="Singh H."/>
            <person name="Kaur M."/>
        </authorList>
    </citation>
    <scope>NUCLEOTIDE SEQUENCE [LARGE SCALE GENOMIC DNA]</scope>
    <source>
        <strain evidence="4 5">SMB1</strain>
    </source>
</reference>
<dbReference type="OrthoDB" id="2456766at2"/>
<dbReference type="RefSeq" id="WP_111149460.1">
    <property type="nucleotide sequence ID" value="NZ_QKRB01000058.1"/>
</dbReference>
<dbReference type="GO" id="GO:0009986">
    <property type="term" value="C:cell surface"/>
    <property type="evidence" value="ECO:0007669"/>
    <property type="project" value="UniProtKB-SubCell"/>
</dbReference>
<keyword evidence="3" id="KW-1133">Transmembrane helix</keyword>
<dbReference type="Pfam" id="PF07963">
    <property type="entry name" value="N_methyl"/>
    <property type="match status" value="1"/>
</dbReference>
<protein>
    <submittedName>
        <fullName evidence="4">Prepilin-type cleavage/methylation domain-containing protein</fullName>
    </submittedName>
</protein>
<evidence type="ECO:0000256" key="1">
    <source>
        <dbReference type="ARBA" id="ARBA00004241"/>
    </source>
</evidence>
<organism evidence="4 5">
    <name type="scientific">Paenibacillus sambharensis</name>
    <dbReference type="NCBI Taxonomy" id="1803190"/>
    <lineage>
        <taxon>Bacteria</taxon>
        <taxon>Bacillati</taxon>
        <taxon>Bacillota</taxon>
        <taxon>Bacilli</taxon>
        <taxon>Bacillales</taxon>
        <taxon>Paenibacillaceae</taxon>
        <taxon>Paenibacillus</taxon>
    </lineage>
</organism>
<dbReference type="EMBL" id="QKRB01000058">
    <property type="protein sequence ID" value="PZD93155.1"/>
    <property type="molecule type" value="Genomic_DNA"/>
</dbReference>
<dbReference type="Proteomes" id="UP000249522">
    <property type="component" value="Unassembled WGS sequence"/>
</dbReference>
<evidence type="ECO:0000256" key="2">
    <source>
        <dbReference type="ARBA" id="ARBA00023287"/>
    </source>
</evidence>
<accession>A0A2W1LDL9</accession>
<dbReference type="PROSITE" id="PS00409">
    <property type="entry name" value="PROKAR_NTER_METHYL"/>
    <property type="match status" value="1"/>
</dbReference>
<name>A0A2W1LDL9_9BACL</name>
<keyword evidence="5" id="KW-1185">Reference proteome</keyword>
<sequence>MRRQRSGEEGFTLIEIMLSVVILSIVGLTMTGFFVQSLANAKGNQSKTVMVNLARNALFYIEKQSYDKLAGHFDLRDEADDHPSLTSRLCRPAACSAYSDLVGHSEVLAAVLNPTVNGITYQITIEYQDSLHEQMRASADRKAIAPYLIPVKVTVKNAAEPANKRGWTEVEGYITDEAIR</sequence>
<evidence type="ECO:0000313" key="5">
    <source>
        <dbReference type="Proteomes" id="UP000249522"/>
    </source>
</evidence>
<dbReference type="AlphaFoldDB" id="A0A2W1LDL9"/>
<dbReference type="NCBIfam" id="TIGR02532">
    <property type="entry name" value="IV_pilin_GFxxxE"/>
    <property type="match status" value="1"/>
</dbReference>
<proteinExistence type="predicted"/>
<keyword evidence="3" id="KW-0472">Membrane</keyword>
<comment type="caution">
    <text evidence="4">The sequence shown here is derived from an EMBL/GenBank/DDBJ whole genome shotgun (WGS) entry which is preliminary data.</text>
</comment>
<gene>
    <name evidence="4" type="ORF">DNH61_24205</name>
</gene>
<evidence type="ECO:0000313" key="4">
    <source>
        <dbReference type="EMBL" id="PZD93155.1"/>
    </source>
</evidence>
<feature type="transmembrane region" description="Helical" evidence="3">
    <location>
        <begin position="12"/>
        <end position="35"/>
    </location>
</feature>